<evidence type="ECO:0000313" key="2">
    <source>
        <dbReference type="Proteomes" id="UP000823641"/>
    </source>
</evidence>
<dbReference type="InterPro" id="IPR010994">
    <property type="entry name" value="RuvA_2-like"/>
</dbReference>
<proteinExistence type="predicted"/>
<dbReference type="GO" id="GO:0015627">
    <property type="term" value="C:type II protein secretion system complex"/>
    <property type="evidence" value="ECO:0007669"/>
    <property type="project" value="TreeGrafter"/>
</dbReference>
<dbReference type="PANTHER" id="PTHR21180">
    <property type="entry name" value="ENDONUCLEASE/EXONUCLEASE/PHOSPHATASE FAMILY DOMAIN-CONTAINING PROTEIN 1"/>
    <property type="match status" value="1"/>
</dbReference>
<name>A0A9D9HUR2_9BACT</name>
<protein>
    <submittedName>
        <fullName evidence="1">Helix-hairpin-helix domain-containing protein</fullName>
    </submittedName>
</protein>
<sequence length="310" mass="35847">MKNTPLFSKGQRIAIVLLLFLIVAIWLADSLIARFATPPEAHHEEALLFQAELDSFSAKIKPINRTNYQHKATSTYVDWDAYPTQYQLHQFDPNKADSATLAGLGLSVRVVRNILRYREKGGYFTHAEKLGEIYGMQAEKFAELKPYIVIEPRPTSPKILAEKKSNKKDTVLELNSADTTELQYIRGIGSYYAKQIVRYRQQLGGYYKVEQLREIMELEDSAYTAIAKHFTVDTTQIQRIKVNMASVERLKRHPYIDFYAARSIYETRRNAFQLNGISELSDKDGLSADVLEKLRPYLSFEQREMKKYNR</sequence>
<dbReference type="SUPFAM" id="SSF47781">
    <property type="entry name" value="RuvA domain 2-like"/>
    <property type="match status" value="3"/>
</dbReference>
<reference evidence="1" key="2">
    <citation type="journal article" date="2021" name="PeerJ">
        <title>Extensive microbial diversity within the chicken gut microbiome revealed by metagenomics and culture.</title>
        <authorList>
            <person name="Gilroy R."/>
            <person name="Ravi A."/>
            <person name="Getino M."/>
            <person name="Pursley I."/>
            <person name="Horton D.L."/>
            <person name="Alikhan N.F."/>
            <person name="Baker D."/>
            <person name="Gharbi K."/>
            <person name="Hall N."/>
            <person name="Watson M."/>
            <person name="Adriaenssens E.M."/>
            <person name="Foster-Nyarko E."/>
            <person name="Jarju S."/>
            <person name="Secka A."/>
            <person name="Antonio M."/>
            <person name="Oren A."/>
            <person name="Chaudhuri R.R."/>
            <person name="La Ragione R."/>
            <person name="Hildebrand F."/>
            <person name="Pallen M.J."/>
        </authorList>
    </citation>
    <scope>NUCLEOTIDE SEQUENCE</scope>
    <source>
        <strain evidence="1">G3-3990</strain>
    </source>
</reference>
<accession>A0A9D9HUR2</accession>
<comment type="caution">
    <text evidence="1">The sequence shown here is derived from an EMBL/GenBank/DDBJ whole genome shotgun (WGS) entry which is preliminary data.</text>
</comment>
<dbReference type="AlphaFoldDB" id="A0A9D9HUR2"/>
<dbReference type="Gene3D" id="1.10.150.320">
    <property type="entry name" value="Photosystem II 12 kDa extrinsic protein"/>
    <property type="match status" value="2"/>
</dbReference>
<organism evidence="1 2">
    <name type="scientific">Candidatus Gallipaludibacter merdavium</name>
    <dbReference type="NCBI Taxonomy" id="2840839"/>
    <lineage>
        <taxon>Bacteria</taxon>
        <taxon>Pseudomonadati</taxon>
        <taxon>Bacteroidota</taxon>
        <taxon>Bacteroidia</taxon>
        <taxon>Bacteroidales</taxon>
        <taxon>Candidatus Gallipaludibacter</taxon>
    </lineage>
</organism>
<gene>
    <name evidence="1" type="ORF">IAA73_08370</name>
</gene>
<dbReference type="PANTHER" id="PTHR21180:SF32">
    <property type="entry name" value="ENDONUCLEASE_EXONUCLEASE_PHOSPHATASE FAMILY DOMAIN-CONTAINING PROTEIN 1"/>
    <property type="match status" value="1"/>
</dbReference>
<dbReference type="InterPro" id="IPR051675">
    <property type="entry name" value="Endo/Exo/Phosphatase_dom_1"/>
</dbReference>
<dbReference type="GO" id="GO:0015628">
    <property type="term" value="P:protein secretion by the type II secretion system"/>
    <property type="evidence" value="ECO:0007669"/>
    <property type="project" value="TreeGrafter"/>
</dbReference>
<reference evidence="1" key="1">
    <citation type="submission" date="2020-10" db="EMBL/GenBank/DDBJ databases">
        <authorList>
            <person name="Gilroy R."/>
        </authorList>
    </citation>
    <scope>NUCLEOTIDE SEQUENCE</scope>
    <source>
        <strain evidence="1">G3-3990</strain>
    </source>
</reference>
<dbReference type="Proteomes" id="UP000823641">
    <property type="component" value="Unassembled WGS sequence"/>
</dbReference>
<dbReference type="Pfam" id="PF12836">
    <property type="entry name" value="HHH_3"/>
    <property type="match status" value="3"/>
</dbReference>
<dbReference type="EMBL" id="JADIMG010000079">
    <property type="protein sequence ID" value="MBO8460330.1"/>
    <property type="molecule type" value="Genomic_DNA"/>
</dbReference>
<evidence type="ECO:0000313" key="1">
    <source>
        <dbReference type="EMBL" id="MBO8460330.1"/>
    </source>
</evidence>